<dbReference type="InterPro" id="IPR002591">
    <property type="entry name" value="Phosphodiest/P_Trfase"/>
</dbReference>
<feature type="domain" description="GPI ethanolamine phosphate transferase 2 C-terminal" evidence="2">
    <location>
        <begin position="414"/>
        <end position="519"/>
    </location>
</feature>
<feature type="transmembrane region" description="Helical" evidence="1">
    <location>
        <begin position="344"/>
        <end position="362"/>
    </location>
</feature>
<feature type="transmembrane region" description="Helical" evidence="1">
    <location>
        <begin position="597"/>
        <end position="613"/>
    </location>
</feature>
<accession>A0ABQ9J8P7</accession>
<dbReference type="PANTHER" id="PTHR23072:SF0">
    <property type="entry name" value="GPI ETHANOLAMINE PHOSPHATE TRANSFERASE 2"/>
    <property type="match status" value="1"/>
</dbReference>
<dbReference type="PANTHER" id="PTHR23072">
    <property type="entry name" value="PHOSPHATIDYLINOSITOL GLYCAN-RELATED"/>
    <property type="match status" value="1"/>
</dbReference>
<dbReference type="InterPro" id="IPR045687">
    <property type="entry name" value="PIGG/GPI7_C"/>
</dbReference>
<keyword evidence="1" id="KW-0812">Transmembrane</keyword>
<feature type="transmembrane region" description="Helical" evidence="1">
    <location>
        <begin position="694"/>
        <end position="715"/>
    </location>
</feature>
<gene>
    <name evidence="3" type="ORF">NQ317_016133</name>
</gene>
<feature type="transmembrane region" description="Helical" evidence="1">
    <location>
        <begin position="515"/>
        <end position="532"/>
    </location>
</feature>
<feature type="transmembrane region" description="Helical" evidence="1">
    <location>
        <begin position="382"/>
        <end position="399"/>
    </location>
</feature>
<proteinExistence type="predicted"/>
<feature type="domain" description="GPI ethanolamine phosphate transferase 2 C-terminal" evidence="2">
    <location>
        <begin position="596"/>
        <end position="738"/>
    </location>
</feature>
<dbReference type="SUPFAM" id="SSF53649">
    <property type="entry name" value="Alkaline phosphatase-like"/>
    <property type="match status" value="1"/>
</dbReference>
<evidence type="ECO:0000256" key="1">
    <source>
        <dbReference type="SAM" id="Phobius"/>
    </source>
</evidence>
<dbReference type="Pfam" id="PF19316">
    <property type="entry name" value="PIGO_PIGG"/>
    <property type="match status" value="2"/>
</dbReference>
<dbReference type="InterPro" id="IPR017850">
    <property type="entry name" value="Alkaline_phosphatase_core_sf"/>
</dbReference>
<feature type="transmembrane region" description="Helical" evidence="1">
    <location>
        <begin position="567"/>
        <end position="591"/>
    </location>
</feature>
<keyword evidence="1" id="KW-0472">Membrane</keyword>
<keyword evidence="4" id="KW-1185">Reference proteome</keyword>
<comment type="caution">
    <text evidence="3">The sequence shown here is derived from an EMBL/GenBank/DDBJ whole genome shotgun (WGS) entry which is preliminary data.</text>
</comment>
<evidence type="ECO:0000259" key="2">
    <source>
        <dbReference type="Pfam" id="PF19316"/>
    </source>
</evidence>
<feature type="transmembrane region" description="Helical" evidence="1">
    <location>
        <begin position="405"/>
        <end position="424"/>
    </location>
</feature>
<feature type="transmembrane region" description="Helical" evidence="1">
    <location>
        <begin position="721"/>
        <end position="745"/>
    </location>
</feature>
<dbReference type="Pfam" id="PF01663">
    <property type="entry name" value="Phosphodiest"/>
    <property type="match status" value="1"/>
</dbReference>
<reference evidence="3" key="1">
    <citation type="journal article" date="2023" name="Insect Mol. Biol.">
        <title>Genome sequencing provides insights into the evolution of gene families encoding plant cell wall-degrading enzymes in longhorned beetles.</title>
        <authorList>
            <person name="Shin N.R."/>
            <person name="Okamura Y."/>
            <person name="Kirsch R."/>
            <person name="Pauchet Y."/>
        </authorList>
    </citation>
    <scope>NUCLEOTIDE SEQUENCE</scope>
    <source>
        <strain evidence="3">MMC_N1</strain>
    </source>
</reference>
<protein>
    <recommendedName>
        <fullName evidence="2">GPI ethanolamine phosphate transferase 2 C-terminal domain-containing protein</fullName>
    </recommendedName>
</protein>
<evidence type="ECO:0000313" key="3">
    <source>
        <dbReference type="EMBL" id="KAJ8974479.1"/>
    </source>
</evidence>
<dbReference type="Proteomes" id="UP001162164">
    <property type="component" value="Unassembled WGS sequence"/>
</dbReference>
<keyword evidence="1" id="KW-1133">Transmembrane helix</keyword>
<feature type="transmembrane region" description="Helical" evidence="1">
    <location>
        <begin position="658"/>
        <end position="682"/>
    </location>
</feature>
<dbReference type="InterPro" id="IPR039527">
    <property type="entry name" value="PIGG/GPI7"/>
</dbReference>
<evidence type="ECO:0000313" key="4">
    <source>
        <dbReference type="Proteomes" id="UP001162164"/>
    </source>
</evidence>
<organism evidence="3 4">
    <name type="scientific">Molorchus minor</name>
    <dbReference type="NCBI Taxonomy" id="1323400"/>
    <lineage>
        <taxon>Eukaryota</taxon>
        <taxon>Metazoa</taxon>
        <taxon>Ecdysozoa</taxon>
        <taxon>Arthropoda</taxon>
        <taxon>Hexapoda</taxon>
        <taxon>Insecta</taxon>
        <taxon>Pterygota</taxon>
        <taxon>Neoptera</taxon>
        <taxon>Endopterygota</taxon>
        <taxon>Coleoptera</taxon>
        <taxon>Polyphaga</taxon>
        <taxon>Cucujiformia</taxon>
        <taxon>Chrysomeloidea</taxon>
        <taxon>Cerambycidae</taxon>
        <taxon>Lamiinae</taxon>
        <taxon>Monochamini</taxon>
        <taxon>Molorchus</taxon>
    </lineage>
</organism>
<dbReference type="Gene3D" id="3.40.720.10">
    <property type="entry name" value="Alkaline Phosphatase, subunit A"/>
    <property type="match status" value="1"/>
</dbReference>
<dbReference type="EMBL" id="JAPWTJ010000988">
    <property type="protein sequence ID" value="KAJ8974479.1"/>
    <property type="molecule type" value="Genomic_DNA"/>
</dbReference>
<name>A0ABQ9J8P7_9CUCU</name>
<sequence>MFAYYFLVVLSVLLFFYGFFPVSKPSTKWNNNPPTHINDHVLNKNECYSSDIKKTVLLIIDALRLDFKNGCFNKVKVETPTVTLPRIKALVAGNIPQFIDLVLNLATSEVLQDSLIHSAYNQRRKIVYEGTSSFFVRDFTEVDDNVTRNVQLELGNDDWDMMILHYLGLDHIGHVYGPFSSLIPTKLKEMDEIIYKIYSEMLLSKTLLVVTGDHGMRDSGGHGGSTYSETHVPFLMLGHNCSNGSFLQTDVPVNLAVLLGLNIPSTSIGQPRKNLLPFSLEKYLFAFKIQYDVCGNHFDLATKSHEDYIKNGDQMNAFNAIEYYENCSNKISEELIKSSVKQHLGLLIIGILMMFNLFAIFLNKLIANTSKQEKHKPLNPSAKIILFICTFFILAHFWISSVIITFAFGCILVIKFMYEVFYCLTNLKYKIPNEISSFFVISSIIHPLTFFSSSFVEEEHQFWYFFNNLFLLTVDRVICIHKILRTLNSTGDKWANYPDFSDWLLKPENNVYNKIFFISGLCTVFYCQHVLLNRTNKLKTSTLNFVILLLIYVLKNVDHSSIILGKIVWFLILSHTLIVHNFLQTWILILALLLKPYNVILISYCLCASMIYFKQYKNSVTITLCHSWLGHMLYFTQGHSNSLASVDISVGYIGLKEYQPLLVITQILCHTYAFPILCHVLILRNDNIDGCRVWEILFCNRLLIMIIVSIITFIFRHHLFIWSVFAPKLLIETIHTVILFLQFLVYCGKQFKKRDVLSNIGKTPYKKVKILHPCIKFIYRYKTGDPKYPTILLGNKIIIKKIK</sequence>